<comment type="caution">
    <text evidence="1">The sequence shown here is derived from an EMBL/GenBank/DDBJ whole genome shotgun (WGS) entry which is preliminary data.</text>
</comment>
<name>A0AAD5KW16_9FUNG</name>
<sequence>MAEPTKRSIVTQPRSLWWGWKWRYYNVFFSLGNPTYLIEIFSLYTYEISLKKIILDIHYRPDNHPLKYFLYKVIVDYVKVVGVPKESYYIRLTMIPRSILKFDR</sequence>
<evidence type="ECO:0000313" key="1">
    <source>
        <dbReference type="EMBL" id="KAI9276980.1"/>
    </source>
</evidence>
<organism evidence="1 2">
    <name type="scientific">Phascolomyces articulosus</name>
    <dbReference type="NCBI Taxonomy" id="60185"/>
    <lineage>
        <taxon>Eukaryota</taxon>
        <taxon>Fungi</taxon>
        <taxon>Fungi incertae sedis</taxon>
        <taxon>Mucoromycota</taxon>
        <taxon>Mucoromycotina</taxon>
        <taxon>Mucoromycetes</taxon>
        <taxon>Mucorales</taxon>
        <taxon>Lichtheimiaceae</taxon>
        <taxon>Phascolomyces</taxon>
    </lineage>
</organism>
<keyword evidence="2" id="KW-1185">Reference proteome</keyword>
<gene>
    <name evidence="1" type="ORF">BDA99DRAFT_532068</name>
</gene>
<reference evidence="1" key="2">
    <citation type="submission" date="2023-02" db="EMBL/GenBank/DDBJ databases">
        <authorList>
            <consortium name="DOE Joint Genome Institute"/>
            <person name="Mondo S.J."/>
            <person name="Chang Y."/>
            <person name="Wang Y."/>
            <person name="Ahrendt S."/>
            <person name="Andreopoulos W."/>
            <person name="Barry K."/>
            <person name="Beard J."/>
            <person name="Benny G.L."/>
            <person name="Blankenship S."/>
            <person name="Bonito G."/>
            <person name="Cuomo C."/>
            <person name="Desiro A."/>
            <person name="Gervers K.A."/>
            <person name="Hundley H."/>
            <person name="Kuo A."/>
            <person name="LaButti K."/>
            <person name="Lang B.F."/>
            <person name="Lipzen A."/>
            <person name="O'Donnell K."/>
            <person name="Pangilinan J."/>
            <person name="Reynolds N."/>
            <person name="Sandor L."/>
            <person name="Smith M.W."/>
            <person name="Tsang A."/>
            <person name="Grigoriev I.V."/>
            <person name="Stajich J.E."/>
            <person name="Spatafora J.W."/>
        </authorList>
    </citation>
    <scope>NUCLEOTIDE SEQUENCE</scope>
    <source>
        <strain evidence="1">RSA 2281</strain>
    </source>
</reference>
<proteinExistence type="predicted"/>
<dbReference type="Proteomes" id="UP001209540">
    <property type="component" value="Unassembled WGS sequence"/>
</dbReference>
<dbReference type="EMBL" id="JAIXMP010000002">
    <property type="protein sequence ID" value="KAI9276980.1"/>
    <property type="molecule type" value="Genomic_DNA"/>
</dbReference>
<accession>A0AAD5KW16</accession>
<reference evidence="1" key="1">
    <citation type="journal article" date="2022" name="IScience">
        <title>Evolution of zygomycete secretomes and the origins of terrestrial fungal ecologies.</title>
        <authorList>
            <person name="Chang Y."/>
            <person name="Wang Y."/>
            <person name="Mondo S."/>
            <person name="Ahrendt S."/>
            <person name="Andreopoulos W."/>
            <person name="Barry K."/>
            <person name="Beard J."/>
            <person name="Benny G.L."/>
            <person name="Blankenship S."/>
            <person name="Bonito G."/>
            <person name="Cuomo C."/>
            <person name="Desiro A."/>
            <person name="Gervers K.A."/>
            <person name="Hundley H."/>
            <person name="Kuo A."/>
            <person name="LaButti K."/>
            <person name="Lang B.F."/>
            <person name="Lipzen A."/>
            <person name="O'Donnell K."/>
            <person name="Pangilinan J."/>
            <person name="Reynolds N."/>
            <person name="Sandor L."/>
            <person name="Smith M.E."/>
            <person name="Tsang A."/>
            <person name="Grigoriev I.V."/>
            <person name="Stajich J.E."/>
            <person name="Spatafora J.W."/>
        </authorList>
    </citation>
    <scope>NUCLEOTIDE SEQUENCE</scope>
    <source>
        <strain evidence="1">RSA 2281</strain>
    </source>
</reference>
<evidence type="ECO:0000313" key="2">
    <source>
        <dbReference type="Proteomes" id="UP001209540"/>
    </source>
</evidence>
<protein>
    <submittedName>
        <fullName evidence="1">Uncharacterized protein</fullName>
    </submittedName>
</protein>
<dbReference type="AlphaFoldDB" id="A0AAD5KW16"/>